<keyword evidence="3" id="KW-1185">Reference proteome</keyword>
<dbReference type="InterPro" id="IPR013548">
    <property type="entry name" value="Plexin_cytoplasmic_RasGAP_dom"/>
</dbReference>
<dbReference type="PANTHER" id="PTHR22625">
    <property type="entry name" value="PLEXIN"/>
    <property type="match status" value="1"/>
</dbReference>
<protein>
    <recommendedName>
        <fullName evidence="1">Plexin cytoplasmic RasGAP domain-containing protein</fullName>
    </recommendedName>
</protein>
<feature type="non-terminal residue" evidence="2">
    <location>
        <position position="1"/>
    </location>
</feature>
<evidence type="ECO:0000259" key="1">
    <source>
        <dbReference type="Pfam" id="PF08337"/>
    </source>
</evidence>
<dbReference type="Gene3D" id="1.10.506.10">
    <property type="entry name" value="GTPase Activation - p120gap, domain 1"/>
    <property type="match status" value="2"/>
</dbReference>
<sequence>VFMGNLQVDLGPVQYDSDSSQPKLPGEPRKINVCEAAGPDGISSRLLRCYLMTEMMDLSSDVGGPGLPLLDYKTYAERIFFPGQQIAPLSRQLDLPESRRQTVEQGLQQLNNLLNNRLFLTRVGCVQVTSGTRTETVVEKMLTNWMSICLYSFLKVKVCSHTCLSASVRPLSHLYLSVCQEVAGEPLYMLYRAIKYQVDKGPVDAVTGKAKRTLNDSHLLREDIDYSAMVTIATHLLPGLIIGSVSPVCLTSSSDFERPGEEWSRGSAMSC</sequence>
<evidence type="ECO:0000313" key="2">
    <source>
        <dbReference type="EMBL" id="MEQ2194645.1"/>
    </source>
</evidence>
<name>A0ABV0QFS6_9TELE</name>
<dbReference type="InterPro" id="IPR008936">
    <property type="entry name" value="Rho_GTPase_activation_prot"/>
</dbReference>
<accession>A0ABV0QFS6</accession>
<proteinExistence type="predicted"/>
<dbReference type="InterPro" id="IPR031148">
    <property type="entry name" value="Plexin"/>
</dbReference>
<reference evidence="2 3" key="1">
    <citation type="submission" date="2021-06" db="EMBL/GenBank/DDBJ databases">
        <authorList>
            <person name="Palmer J.M."/>
        </authorList>
    </citation>
    <scope>NUCLEOTIDE SEQUENCE [LARGE SCALE GENOMIC DNA]</scope>
    <source>
        <strain evidence="2 3">XC_2019</strain>
        <tissue evidence="2">Muscle</tissue>
    </source>
</reference>
<evidence type="ECO:0000313" key="3">
    <source>
        <dbReference type="Proteomes" id="UP001434883"/>
    </source>
</evidence>
<feature type="domain" description="Plexin cytoplasmic RasGAP" evidence="1">
    <location>
        <begin position="133"/>
        <end position="159"/>
    </location>
</feature>
<dbReference type="Proteomes" id="UP001434883">
    <property type="component" value="Unassembled WGS sequence"/>
</dbReference>
<dbReference type="Pfam" id="PF08337">
    <property type="entry name" value="Plexin_cytopl"/>
    <property type="match status" value="3"/>
</dbReference>
<dbReference type="EMBL" id="JAHRIN010009486">
    <property type="protein sequence ID" value="MEQ2194645.1"/>
    <property type="molecule type" value="Genomic_DNA"/>
</dbReference>
<gene>
    <name evidence="2" type="ORF">XENOCAPTIV_000908</name>
</gene>
<organism evidence="2 3">
    <name type="scientific">Xenoophorus captivus</name>
    <dbReference type="NCBI Taxonomy" id="1517983"/>
    <lineage>
        <taxon>Eukaryota</taxon>
        <taxon>Metazoa</taxon>
        <taxon>Chordata</taxon>
        <taxon>Craniata</taxon>
        <taxon>Vertebrata</taxon>
        <taxon>Euteleostomi</taxon>
        <taxon>Actinopterygii</taxon>
        <taxon>Neopterygii</taxon>
        <taxon>Teleostei</taxon>
        <taxon>Neoteleostei</taxon>
        <taxon>Acanthomorphata</taxon>
        <taxon>Ovalentaria</taxon>
        <taxon>Atherinomorphae</taxon>
        <taxon>Cyprinodontiformes</taxon>
        <taxon>Goodeidae</taxon>
        <taxon>Xenoophorus</taxon>
    </lineage>
</organism>
<dbReference type="PANTHER" id="PTHR22625:SF69">
    <property type="entry name" value="PLEXIN-B3"/>
    <property type="match status" value="1"/>
</dbReference>
<feature type="domain" description="Plexin cytoplasmic RasGAP" evidence="1">
    <location>
        <begin position="177"/>
        <end position="223"/>
    </location>
</feature>
<feature type="domain" description="Plexin cytoplasmic RasGAP" evidence="1">
    <location>
        <begin position="67"/>
        <end position="122"/>
    </location>
</feature>
<comment type="caution">
    <text evidence="2">The sequence shown here is derived from an EMBL/GenBank/DDBJ whole genome shotgun (WGS) entry which is preliminary data.</text>
</comment>